<sequence>MNTAFNMFLPISEYLRKYNIQPEFQANTEKIFNYFKNEKIHDENAKLPQAKPNKRKPNEQTVRPPENCICTYQLLYKPPTFVKHYMRLLAEFSGKESKASSEGFRSNSQQEQKHLKEFRALHAQVQKMQFDTATALQNLLPCGHCVLPINLEEKLFEDLLKSQLTLLESHTQMYQMVKELRKPPDTCDGLSIKHIKSFACACRHLKVTGRSISKEFISKVSLEDYLVSECDPFPCPEDIEVIGGEVGGHSAIFISSTTVLTSLLPFLFSGSRCFFPVTVDSVEGKKGKRITLHPVLWGEPPCSRLRAKKCYTSIYRKAFLCQPPVSSPGPLQVTSQSNTVNTKNRVRSDGSCDIDRVPSASLMKPIPQKGTQHTSHSPEAVYTESDTSLDETEEDTVLSCLQIDENISGANNQPVDRISPSTLEDVIAQCVVVEAKRTAIEEIEPPASPDSTSEPVYPSSPNDHSDAAETLPAQPPMPEGPTDRSWSSHQLGKFVLLVNSSPVQLTRSTCAACFNSPTEGAHTSCVFWPTCSEIWQNSQDESKTVYLSVKPEYLLPWGCEKLSDDELWECYLGSLLDCADCPRSLNLRVNVSSGDLVFAEYQSLNDLLEAYPSFRPTKNLSILLTILSELQSLPAGEFLLSSGRKSDSTFFEIYQSLSGGKTDKDAAPGSFLDLKEACGASFGAAVRELLTSRGPPADGSNSLGLDVGPTWRIVARLPLDFNIPSGTDAEGGLLLPGLLLSSSETPVSEANSLQIPRTARNKSAKRRPSKLRKTSSSPDKPP</sequence>
<feature type="compositionally biased region" description="Polar residues" evidence="1">
    <location>
        <begin position="332"/>
        <end position="343"/>
    </location>
</feature>
<organism evidence="3">
    <name type="scientific">Schistocephalus solidus</name>
    <name type="common">Tapeworm</name>
    <dbReference type="NCBI Taxonomy" id="70667"/>
    <lineage>
        <taxon>Eukaryota</taxon>
        <taxon>Metazoa</taxon>
        <taxon>Spiralia</taxon>
        <taxon>Lophotrochozoa</taxon>
        <taxon>Platyhelminthes</taxon>
        <taxon>Cestoda</taxon>
        <taxon>Eucestoda</taxon>
        <taxon>Diphyllobothriidea</taxon>
        <taxon>Diphyllobothriidae</taxon>
        <taxon>Schistocephalus</taxon>
    </lineage>
</organism>
<feature type="compositionally biased region" description="Polar residues" evidence="1">
    <location>
        <begin position="449"/>
        <end position="462"/>
    </location>
</feature>
<feature type="region of interest" description="Disordered" evidence="1">
    <location>
        <begin position="745"/>
        <end position="782"/>
    </location>
</feature>
<feature type="compositionally biased region" description="Basic residues" evidence="1">
    <location>
        <begin position="759"/>
        <end position="773"/>
    </location>
</feature>
<feature type="compositionally biased region" description="Polar residues" evidence="1">
    <location>
        <begin position="745"/>
        <end position="755"/>
    </location>
</feature>
<evidence type="ECO:0000259" key="2">
    <source>
        <dbReference type="Pfam" id="PF10505"/>
    </source>
</evidence>
<proteinExistence type="predicted"/>
<dbReference type="AlphaFoldDB" id="A0A0X3PLI6"/>
<dbReference type="PANTHER" id="PTHR14633:SF3">
    <property type="entry name" value="LITTLE ELONGATION COMPLEX SUBUNIT 2"/>
    <property type="match status" value="1"/>
</dbReference>
<reference evidence="3" key="1">
    <citation type="submission" date="2016-01" db="EMBL/GenBank/DDBJ databases">
        <title>Reference transcriptome for the parasite Schistocephalus solidus: insights into the molecular evolution of parasitism.</title>
        <authorList>
            <person name="Hebert F.O."/>
            <person name="Grambauer S."/>
            <person name="Barber I."/>
            <person name="Landry C.R."/>
            <person name="Aubin-Horth N."/>
        </authorList>
    </citation>
    <scope>NUCLEOTIDE SEQUENCE</scope>
</reference>
<dbReference type="EMBL" id="GEEE01011055">
    <property type="protein sequence ID" value="JAP52170.1"/>
    <property type="molecule type" value="Transcribed_RNA"/>
</dbReference>
<dbReference type="GO" id="GO:0042795">
    <property type="term" value="P:snRNA transcription by RNA polymerase II"/>
    <property type="evidence" value="ECO:0007669"/>
    <property type="project" value="TreeGrafter"/>
</dbReference>
<dbReference type="Pfam" id="PF10505">
    <property type="entry name" value="NARG2_C"/>
    <property type="match status" value="1"/>
</dbReference>
<feature type="region of interest" description="Disordered" evidence="1">
    <location>
        <begin position="43"/>
        <end position="62"/>
    </location>
</feature>
<feature type="region of interest" description="Disordered" evidence="1">
    <location>
        <begin position="329"/>
        <end position="394"/>
    </location>
</feature>
<accession>A0A0X3PLI6</accession>
<gene>
    <name evidence="3" type="ORF">TR149261</name>
</gene>
<dbReference type="InterPro" id="IPR019535">
    <property type="entry name" value="ICE2_C"/>
</dbReference>
<dbReference type="GO" id="GO:0042796">
    <property type="term" value="P:snRNA transcription by RNA polymerase III"/>
    <property type="evidence" value="ECO:0007669"/>
    <property type="project" value="TreeGrafter"/>
</dbReference>
<evidence type="ECO:0000256" key="1">
    <source>
        <dbReference type="SAM" id="MobiDB-lite"/>
    </source>
</evidence>
<feature type="compositionally biased region" description="Basic and acidic residues" evidence="1">
    <location>
        <begin position="346"/>
        <end position="356"/>
    </location>
</feature>
<dbReference type="GO" id="GO:0045945">
    <property type="term" value="P:positive regulation of transcription by RNA polymerase III"/>
    <property type="evidence" value="ECO:0007669"/>
    <property type="project" value="TreeGrafter"/>
</dbReference>
<feature type="region of interest" description="Disordered" evidence="1">
    <location>
        <begin position="441"/>
        <end position="485"/>
    </location>
</feature>
<protein>
    <recommendedName>
        <fullName evidence="2">Little elongation complex subunit 2 C-terminal domain-containing protein</fullName>
    </recommendedName>
</protein>
<feature type="domain" description="Little elongation complex subunit 2 C-terminal" evidence="2">
    <location>
        <begin position="537"/>
        <end position="677"/>
    </location>
</feature>
<evidence type="ECO:0000313" key="3">
    <source>
        <dbReference type="EMBL" id="JAP52170.1"/>
    </source>
</evidence>
<name>A0A0X3PLI6_SCHSO</name>
<dbReference type="GO" id="GO:0008023">
    <property type="term" value="C:transcription elongation factor complex"/>
    <property type="evidence" value="ECO:0007669"/>
    <property type="project" value="InterPro"/>
</dbReference>
<dbReference type="PANTHER" id="PTHR14633">
    <property type="entry name" value="LITTLE ELONGATION COMPLEX SUBUNIT 2"/>
    <property type="match status" value="1"/>
</dbReference>